<sequence>MPNPFETHPILTACVTFIVGGVTVYLYLYRHRHASHLANSEATSNPASPIRPPSPGPDDDVHVDIHIQHPIPPSASAPASQPSLQRTQYPERIATTCATLAEAHITPAKITLEDKIVHDAPAYLGMRTPTAHKTPDRTALVKYGDAMNGDVEAQIRRGEERDAAGDDDGEGNSTDTGYDVVTHDESEMMIDGEADISKSETVAEGSSGEEDDNGNGEDGWTAVERKKVRHGSDEKRG</sequence>
<dbReference type="AlphaFoldDB" id="A0A9P4H0P2"/>
<proteinExistence type="predicted"/>
<keyword evidence="2" id="KW-0812">Transmembrane</keyword>
<organism evidence="3 4">
    <name type="scientific">Setomelanomma holmii</name>
    <dbReference type="NCBI Taxonomy" id="210430"/>
    <lineage>
        <taxon>Eukaryota</taxon>
        <taxon>Fungi</taxon>
        <taxon>Dikarya</taxon>
        <taxon>Ascomycota</taxon>
        <taxon>Pezizomycotina</taxon>
        <taxon>Dothideomycetes</taxon>
        <taxon>Pleosporomycetidae</taxon>
        <taxon>Pleosporales</taxon>
        <taxon>Pleosporineae</taxon>
        <taxon>Phaeosphaeriaceae</taxon>
        <taxon>Setomelanomma</taxon>
    </lineage>
</organism>
<feature type="region of interest" description="Disordered" evidence="1">
    <location>
        <begin position="38"/>
        <end position="64"/>
    </location>
</feature>
<keyword evidence="4" id="KW-1185">Reference proteome</keyword>
<protein>
    <submittedName>
        <fullName evidence="3">Uncharacterized protein</fullName>
    </submittedName>
</protein>
<feature type="transmembrane region" description="Helical" evidence="2">
    <location>
        <begin position="6"/>
        <end position="28"/>
    </location>
</feature>
<keyword evidence="2" id="KW-1133">Transmembrane helix</keyword>
<dbReference type="Proteomes" id="UP000799777">
    <property type="component" value="Unassembled WGS sequence"/>
</dbReference>
<feature type="region of interest" description="Disordered" evidence="1">
    <location>
        <begin position="156"/>
        <end position="237"/>
    </location>
</feature>
<dbReference type="EMBL" id="ML978290">
    <property type="protein sequence ID" value="KAF2024576.1"/>
    <property type="molecule type" value="Genomic_DNA"/>
</dbReference>
<reference evidence="3" key="1">
    <citation type="journal article" date="2020" name="Stud. Mycol.">
        <title>101 Dothideomycetes genomes: a test case for predicting lifestyles and emergence of pathogens.</title>
        <authorList>
            <person name="Haridas S."/>
            <person name="Albert R."/>
            <person name="Binder M."/>
            <person name="Bloem J."/>
            <person name="Labutti K."/>
            <person name="Salamov A."/>
            <person name="Andreopoulos B."/>
            <person name="Baker S."/>
            <person name="Barry K."/>
            <person name="Bills G."/>
            <person name="Bluhm B."/>
            <person name="Cannon C."/>
            <person name="Castanera R."/>
            <person name="Culley D."/>
            <person name="Daum C."/>
            <person name="Ezra D."/>
            <person name="Gonzalez J."/>
            <person name="Henrissat B."/>
            <person name="Kuo A."/>
            <person name="Liang C."/>
            <person name="Lipzen A."/>
            <person name="Lutzoni F."/>
            <person name="Magnuson J."/>
            <person name="Mondo S."/>
            <person name="Nolan M."/>
            <person name="Ohm R."/>
            <person name="Pangilinan J."/>
            <person name="Park H.-J."/>
            <person name="Ramirez L."/>
            <person name="Alfaro M."/>
            <person name="Sun H."/>
            <person name="Tritt A."/>
            <person name="Yoshinaga Y."/>
            <person name="Zwiers L.-H."/>
            <person name="Turgeon B."/>
            <person name="Goodwin S."/>
            <person name="Spatafora J."/>
            <person name="Crous P."/>
            <person name="Grigoriev I."/>
        </authorList>
    </citation>
    <scope>NUCLEOTIDE SEQUENCE</scope>
    <source>
        <strain evidence="3">CBS 110217</strain>
    </source>
</reference>
<accession>A0A9P4H0P2</accession>
<name>A0A9P4H0P2_9PLEO</name>
<gene>
    <name evidence="3" type="ORF">EK21DRAFT_117619</name>
</gene>
<evidence type="ECO:0000256" key="2">
    <source>
        <dbReference type="SAM" id="Phobius"/>
    </source>
</evidence>
<evidence type="ECO:0000313" key="4">
    <source>
        <dbReference type="Proteomes" id="UP000799777"/>
    </source>
</evidence>
<evidence type="ECO:0000313" key="3">
    <source>
        <dbReference type="EMBL" id="KAF2024576.1"/>
    </source>
</evidence>
<comment type="caution">
    <text evidence="3">The sequence shown here is derived from an EMBL/GenBank/DDBJ whole genome shotgun (WGS) entry which is preliminary data.</text>
</comment>
<keyword evidence="2" id="KW-0472">Membrane</keyword>
<evidence type="ECO:0000256" key="1">
    <source>
        <dbReference type="SAM" id="MobiDB-lite"/>
    </source>
</evidence>